<feature type="compositionally biased region" description="Basic residues" evidence="1">
    <location>
        <begin position="96"/>
        <end position="105"/>
    </location>
</feature>
<dbReference type="AlphaFoldDB" id="Q2J9I0"/>
<dbReference type="PhylomeDB" id="Q2J9I0"/>
<sequence>MDGHRFVVWDADGQPLGAFADFDTAHEWAHGRMRQALTRLPLTVDDRVAKVSRRLSHARCELVAWAEFAVLPGCDLPSLHRPSTATADSTPAHEHHDHRHPHPSRAVRSPRGSA</sequence>
<dbReference type="HOGENOM" id="CLU_2287411_0_0_11"/>
<reference evidence="2 3" key="1">
    <citation type="journal article" date="2007" name="Genome Res.">
        <title>Genome characteristics of facultatively symbiotic Frankia sp. strains reflect host range and host plant biogeography.</title>
        <authorList>
            <person name="Normand P."/>
            <person name="Lapierre P."/>
            <person name="Tisa L.S."/>
            <person name="Gogarten J.P."/>
            <person name="Alloisio N."/>
            <person name="Bagnarol E."/>
            <person name="Bassi C.A."/>
            <person name="Berry A.M."/>
            <person name="Bickhart D.M."/>
            <person name="Choisne N."/>
            <person name="Couloux A."/>
            <person name="Cournoyer B."/>
            <person name="Cruveiller S."/>
            <person name="Daubin V."/>
            <person name="Demange N."/>
            <person name="Francino M.P."/>
            <person name="Goltsman E."/>
            <person name="Huang Y."/>
            <person name="Kopp O.R."/>
            <person name="Labarre L."/>
            <person name="Lapidus A."/>
            <person name="Lavire C."/>
            <person name="Marechal J."/>
            <person name="Martinez M."/>
            <person name="Mastronunzio J.E."/>
            <person name="Mullin B.C."/>
            <person name="Niemann J."/>
            <person name="Pujic P."/>
            <person name="Rawnsley T."/>
            <person name="Rouy Z."/>
            <person name="Schenowitz C."/>
            <person name="Sellstedt A."/>
            <person name="Tavares F."/>
            <person name="Tomkins J.P."/>
            <person name="Vallenet D."/>
            <person name="Valverde C."/>
            <person name="Wall L.G."/>
            <person name="Wang Y."/>
            <person name="Medigue C."/>
            <person name="Benson D.R."/>
        </authorList>
    </citation>
    <scope>NUCLEOTIDE SEQUENCE [LARGE SCALE GENOMIC DNA]</scope>
    <source>
        <strain evidence="3">DSM 45818 / CECT 9043 / CcI3</strain>
    </source>
</reference>
<dbReference type="STRING" id="106370.Francci3_2701"/>
<keyword evidence="3" id="KW-1185">Reference proteome</keyword>
<name>Q2J9I0_FRACC</name>
<protein>
    <submittedName>
        <fullName evidence="2">Uncharacterized protein</fullName>
    </submittedName>
</protein>
<proteinExistence type="predicted"/>
<evidence type="ECO:0000313" key="2">
    <source>
        <dbReference type="EMBL" id="ABD12062.1"/>
    </source>
</evidence>
<accession>Q2J9I0</accession>
<feature type="region of interest" description="Disordered" evidence="1">
    <location>
        <begin position="79"/>
        <end position="114"/>
    </location>
</feature>
<dbReference type="KEGG" id="fra:Francci3_2701"/>
<organism evidence="2 3">
    <name type="scientific">Frankia casuarinae (strain DSM 45818 / CECT 9043 / HFP020203 / CcI3)</name>
    <dbReference type="NCBI Taxonomy" id="106370"/>
    <lineage>
        <taxon>Bacteria</taxon>
        <taxon>Bacillati</taxon>
        <taxon>Actinomycetota</taxon>
        <taxon>Actinomycetes</taxon>
        <taxon>Frankiales</taxon>
        <taxon>Frankiaceae</taxon>
        <taxon>Frankia</taxon>
    </lineage>
</organism>
<evidence type="ECO:0000313" key="3">
    <source>
        <dbReference type="Proteomes" id="UP000001937"/>
    </source>
</evidence>
<gene>
    <name evidence="2" type="ordered locus">Francci3_2701</name>
</gene>
<evidence type="ECO:0000256" key="1">
    <source>
        <dbReference type="SAM" id="MobiDB-lite"/>
    </source>
</evidence>
<dbReference type="Proteomes" id="UP000001937">
    <property type="component" value="Chromosome"/>
</dbReference>
<dbReference type="EMBL" id="CP000249">
    <property type="protein sequence ID" value="ABD12062.1"/>
    <property type="molecule type" value="Genomic_DNA"/>
</dbReference>